<evidence type="ECO:0000313" key="3">
    <source>
        <dbReference type="EMBL" id="KAF3524456.1"/>
    </source>
</evidence>
<reference evidence="3" key="1">
    <citation type="submission" date="2019-12" db="EMBL/GenBank/DDBJ databases">
        <title>Genome sequencing and annotation of Brassica cretica.</title>
        <authorList>
            <person name="Studholme D.J."/>
            <person name="Sarris P."/>
        </authorList>
    </citation>
    <scope>NUCLEOTIDE SEQUENCE</scope>
    <source>
        <strain evidence="3">PFS-109/04</strain>
        <tissue evidence="3">Leaf</tissue>
    </source>
</reference>
<protein>
    <submittedName>
        <fullName evidence="3">Uncharacterized protein</fullName>
    </submittedName>
</protein>
<evidence type="ECO:0000256" key="2">
    <source>
        <dbReference type="SAM" id="SignalP"/>
    </source>
</evidence>
<proteinExistence type="predicted"/>
<gene>
    <name evidence="3" type="ORF">F2Q69_00046017</name>
</gene>
<feature type="signal peptide" evidence="2">
    <location>
        <begin position="1"/>
        <end position="18"/>
    </location>
</feature>
<accession>A0A8S9Q196</accession>
<comment type="caution">
    <text evidence="3">The sequence shown here is derived from an EMBL/GenBank/DDBJ whole genome shotgun (WGS) entry which is preliminary data.</text>
</comment>
<keyword evidence="2" id="KW-0732">Signal</keyword>
<organism evidence="3 4">
    <name type="scientific">Brassica cretica</name>
    <name type="common">Mustard</name>
    <dbReference type="NCBI Taxonomy" id="69181"/>
    <lineage>
        <taxon>Eukaryota</taxon>
        <taxon>Viridiplantae</taxon>
        <taxon>Streptophyta</taxon>
        <taxon>Embryophyta</taxon>
        <taxon>Tracheophyta</taxon>
        <taxon>Spermatophyta</taxon>
        <taxon>Magnoliopsida</taxon>
        <taxon>eudicotyledons</taxon>
        <taxon>Gunneridae</taxon>
        <taxon>Pentapetalae</taxon>
        <taxon>rosids</taxon>
        <taxon>malvids</taxon>
        <taxon>Brassicales</taxon>
        <taxon>Brassicaceae</taxon>
        <taxon>Brassiceae</taxon>
        <taxon>Brassica</taxon>
    </lineage>
</organism>
<evidence type="ECO:0000256" key="1">
    <source>
        <dbReference type="SAM" id="MobiDB-lite"/>
    </source>
</evidence>
<sequence>MFLFLELAPLSTLELALASLNFAVGLEICLSYVLTSPSINGKGAPSIDSPSSPRKLPLAR</sequence>
<dbReference type="AlphaFoldDB" id="A0A8S9Q196"/>
<dbReference type="Proteomes" id="UP000712600">
    <property type="component" value="Unassembled WGS sequence"/>
</dbReference>
<feature type="region of interest" description="Disordered" evidence="1">
    <location>
        <begin position="38"/>
        <end position="60"/>
    </location>
</feature>
<dbReference type="EMBL" id="QGKX02001347">
    <property type="protein sequence ID" value="KAF3524456.1"/>
    <property type="molecule type" value="Genomic_DNA"/>
</dbReference>
<evidence type="ECO:0000313" key="4">
    <source>
        <dbReference type="Proteomes" id="UP000712600"/>
    </source>
</evidence>
<name>A0A8S9Q196_BRACR</name>
<feature type="chain" id="PRO_5035943951" evidence="2">
    <location>
        <begin position="19"/>
        <end position="60"/>
    </location>
</feature>